<reference evidence="3" key="1">
    <citation type="submission" date="2018-05" db="EMBL/GenBank/DDBJ databases">
        <authorList>
            <person name="Nie L."/>
        </authorList>
    </citation>
    <scope>NUCLEOTIDE SEQUENCE [LARGE SCALE GENOMIC DNA]</scope>
    <source>
        <strain evidence="3">NL</strain>
    </source>
</reference>
<evidence type="ECO:0000259" key="1">
    <source>
        <dbReference type="Pfam" id="PF19993"/>
    </source>
</evidence>
<feature type="domain" description="Double-GTPase 2" evidence="1">
    <location>
        <begin position="2"/>
        <end position="183"/>
    </location>
</feature>
<organism evidence="2 3">
    <name type="scientific">Hymenobacter edaphi</name>
    <dbReference type="NCBI Taxonomy" id="2211146"/>
    <lineage>
        <taxon>Bacteria</taxon>
        <taxon>Pseudomonadati</taxon>
        <taxon>Bacteroidota</taxon>
        <taxon>Cytophagia</taxon>
        <taxon>Cytophagales</taxon>
        <taxon>Hymenobacteraceae</taxon>
        <taxon>Hymenobacter</taxon>
    </lineage>
</organism>
<name>A0A328BWA0_9BACT</name>
<evidence type="ECO:0000313" key="3">
    <source>
        <dbReference type="Proteomes" id="UP000248553"/>
    </source>
</evidence>
<proteinExistence type="predicted"/>
<evidence type="ECO:0000313" key="2">
    <source>
        <dbReference type="EMBL" id="RAK70326.1"/>
    </source>
</evidence>
<comment type="caution">
    <text evidence="2">The sequence shown here is derived from an EMBL/GenBank/DDBJ whole genome shotgun (WGS) entry which is preliminary data.</text>
</comment>
<sequence>MLHSLLLRGHGLAQYTFAGSLTLLGWEDLAVALRFHRGQATDQIATPSDPTYYSLLHWAMRRADGYLRDVLFPDASGEVFSQWAVNQSDPNADNVRWIHRHADAFVFFIDCEALVLRRGAAVSNLMDLAGRLAHGLNGRPVVVAWAKADMMDQVRPTVKQSLLSQLEQVLGAVPHFEISKQLQGQPDPRQLANLGLVDHILQVIESNRPDSPEVAIPVGTQDHFFLYRGK</sequence>
<dbReference type="AlphaFoldDB" id="A0A328BWA0"/>
<gene>
    <name evidence="2" type="ORF">DLM85_05635</name>
</gene>
<protein>
    <recommendedName>
        <fullName evidence="1">Double-GTPase 2 domain-containing protein</fullName>
    </recommendedName>
</protein>
<accession>A0A328BWA0</accession>
<dbReference type="SUPFAM" id="SSF52540">
    <property type="entry name" value="P-loop containing nucleoside triphosphate hydrolases"/>
    <property type="match status" value="1"/>
</dbReference>
<dbReference type="Proteomes" id="UP000248553">
    <property type="component" value="Unassembled WGS sequence"/>
</dbReference>
<dbReference type="Pfam" id="PF19993">
    <property type="entry name" value="DO-GTPase2"/>
    <property type="match status" value="1"/>
</dbReference>
<dbReference type="InterPro" id="IPR045528">
    <property type="entry name" value="DO-GTPase2"/>
</dbReference>
<keyword evidence="3" id="KW-1185">Reference proteome</keyword>
<dbReference type="InterPro" id="IPR027417">
    <property type="entry name" value="P-loop_NTPase"/>
</dbReference>
<dbReference type="EMBL" id="QHKM01000001">
    <property type="protein sequence ID" value="RAK70326.1"/>
    <property type="molecule type" value="Genomic_DNA"/>
</dbReference>